<dbReference type="Pfam" id="PF22705">
    <property type="entry name" value="C2-set_3"/>
    <property type="match status" value="1"/>
</dbReference>
<dbReference type="GO" id="GO:0050863">
    <property type="term" value="P:regulation of T cell activation"/>
    <property type="evidence" value="ECO:0007669"/>
    <property type="project" value="UniProtKB-ARBA"/>
</dbReference>
<dbReference type="PRINTS" id="PR01407">
    <property type="entry name" value="BUTYPHLNCDUF"/>
</dbReference>
<evidence type="ECO:0000256" key="6">
    <source>
        <dbReference type="ARBA" id="ARBA00023136"/>
    </source>
</evidence>
<dbReference type="SMART" id="SM00589">
    <property type="entry name" value="PRY"/>
    <property type="match status" value="1"/>
</dbReference>
<dbReference type="Gene3D" id="2.60.40.10">
    <property type="entry name" value="Immunoglobulins"/>
    <property type="match status" value="2"/>
</dbReference>
<dbReference type="SUPFAM" id="SSF49899">
    <property type="entry name" value="Concanavalin A-like lectins/glucanases"/>
    <property type="match status" value="1"/>
</dbReference>
<dbReference type="GO" id="GO:0005102">
    <property type="term" value="F:signaling receptor binding"/>
    <property type="evidence" value="ECO:0007669"/>
    <property type="project" value="TreeGrafter"/>
</dbReference>
<dbReference type="FunFam" id="2.60.40.10:FF:000142">
    <property type="entry name" value="V-set domain-containing T-cell activation inhibitor 1"/>
    <property type="match status" value="1"/>
</dbReference>
<dbReference type="GO" id="GO:1903037">
    <property type="term" value="P:regulation of leukocyte cell-cell adhesion"/>
    <property type="evidence" value="ECO:0007669"/>
    <property type="project" value="UniProtKB-ARBA"/>
</dbReference>
<comment type="subcellular location">
    <subcellularLocation>
        <location evidence="1">Membrane</location>
    </subcellularLocation>
</comment>
<dbReference type="InterPro" id="IPR013320">
    <property type="entry name" value="ConA-like_dom_sf"/>
</dbReference>
<accession>A0A8T2JWY6</accession>
<evidence type="ECO:0000256" key="3">
    <source>
        <dbReference type="ARBA" id="ARBA00022729"/>
    </source>
</evidence>
<evidence type="ECO:0000259" key="11">
    <source>
        <dbReference type="PROSITE" id="PS50188"/>
    </source>
</evidence>
<dbReference type="GO" id="GO:0050852">
    <property type="term" value="P:T cell receptor signaling pathway"/>
    <property type="evidence" value="ECO:0007669"/>
    <property type="project" value="TreeGrafter"/>
</dbReference>
<keyword evidence="8" id="KW-0325">Glycoprotein</keyword>
<evidence type="ECO:0000313" key="12">
    <source>
        <dbReference type="EMBL" id="KAG8449739.1"/>
    </source>
</evidence>
<dbReference type="OrthoDB" id="9986391at2759"/>
<dbReference type="InterPro" id="IPR003879">
    <property type="entry name" value="Butyrophylin_SPRY"/>
</dbReference>
<dbReference type="FunFam" id="2.60.40.10:FF:000088">
    <property type="entry name" value="Butyrophilin subfamily 1 member A1"/>
    <property type="match status" value="1"/>
</dbReference>
<comment type="similarity">
    <text evidence="10">Belongs to the SKINT family.</text>
</comment>
<comment type="caution">
    <text evidence="12">The sequence shown here is derived from an EMBL/GenBank/DDBJ whole genome shotgun (WGS) entry which is preliminary data.</text>
</comment>
<organism evidence="12 13">
    <name type="scientific">Hymenochirus boettgeri</name>
    <name type="common">Congo dwarf clawed frog</name>
    <dbReference type="NCBI Taxonomy" id="247094"/>
    <lineage>
        <taxon>Eukaryota</taxon>
        <taxon>Metazoa</taxon>
        <taxon>Chordata</taxon>
        <taxon>Craniata</taxon>
        <taxon>Vertebrata</taxon>
        <taxon>Euteleostomi</taxon>
        <taxon>Amphibia</taxon>
        <taxon>Batrachia</taxon>
        <taxon>Anura</taxon>
        <taxon>Pipoidea</taxon>
        <taxon>Pipidae</taxon>
        <taxon>Pipinae</taxon>
        <taxon>Hymenochirus</taxon>
    </lineage>
</organism>
<dbReference type="Proteomes" id="UP000812440">
    <property type="component" value="Chromosome 8_10"/>
</dbReference>
<dbReference type="InterPro" id="IPR053896">
    <property type="entry name" value="BTN3A2-like_Ig-C"/>
</dbReference>
<evidence type="ECO:0000256" key="10">
    <source>
        <dbReference type="ARBA" id="ARBA00038221"/>
    </source>
</evidence>
<evidence type="ECO:0000256" key="8">
    <source>
        <dbReference type="ARBA" id="ARBA00023180"/>
    </source>
</evidence>
<evidence type="ECO:0000256" key="5">
    <source>
        <dbReference type="ARBA" id="ARBA00023054"/>
    </source>
</evidence>
<keyword evidence="9" id="KW-0393">Immunoglobulin domain</keyword>
<proteinExistence type="inferred from homology"/>
<evidence type="ECO:0000256" key="2">
    <source>
        <dbReference type="ARBA" id="ARBA00022692"/>
    </source>
</evidence>
<keyword evidence="7" id="KW-1015">Disulfide bond</keyword>
<dbReference type="InterPro" id="IPR050504">
    <property type="entry name" value="IgSF_BTN/MOG"/>
</dbReference>
<dbReference type="InterPro" id="IPR043136">
    <property type="entry name" value="B30.2/SPRY_sf"/>
</dbReference>
<keyword evidence="4" id="KW-1133">Transmembrane helix</keyword>
<keyword evidence="5" id="KW-0175">Coiled coil</keyword>
<dbReference type="EMBL" id="JAACNH010000003">
    <property type="protein sequence ID" value="KAG8449739.1"/>
    <property type="molecule type" value="Genomic_DNA"/>
</dbReference>
<keyword evidence="3" id="KW-0732">Signal</keyword>
<keyword evidence="6" id="KW-0472">Membrane</keyword>
<dbReference type="AlphaFoldDB" id="A0A8T2JWY6"/>
<evidence type="ECO:0000256" key="7">
    <source>
        <dbReference type="ARBA" id="ARBA00023157"/>
    </source>
</evidence>
<dbReference type="Pfam" id="PF13765">
    <property type="entry name" value="PRY"/>
    <property type="match status" value="1"/>
</dbReference>
<dbReference type="PROSITE" id="PS50188">
    <property type="entry name" value="B302_SPRY"/>
    <property type="match status" value="1"/>
</dbReference>
<dbReference type="Gene3D" id="2.60.120.920">
    <property type="match status" value="1"/>
</dbReference>
<evidence type="ECO:0000256" key="1">
    <source>
        <dbReference type="ARBA" id="ARBA00004370"/>
    </source>
</evidence>
<dbReference type="InterPro" id="IPR036179">
    <property type="entry name" value="Ig-like_dom_sf"/>
</dbReference>
<gene>
    <name evidence="12" type="ORF">GDO86_016399</name>
</gene>
<feature type="domain" description="B30.2/SPRY" evidence="11">
    <location>
        <begin position="173"/>
        <end position="343"/>
    </location>
</feature>
<protein>
    <recommendedName>
        <fullName evidence="11">B30.2/SPRY domain-containing protein</fullName>
    </recommendedName>
</protein>
<dbReference type="InterPro" id="IPR006574">
    <property type="entry name" value="PRY"/>
</dbReference>
<evidence type="ECO:0000256" key="4">
    <source>
        <dbReference type="ARBA" id="ARBA00022989"/>
    </source>
</evidence>
<dbReference type="PANTHER" id="PTHR24100">
    <property type="entry name" value="BUTYROPHILIN"/>
    <property type="match status" value="1"/>
</dbReference>
<keyword evidence="2" id="KW-0812">Transmembrane</keyword>
<dbReference type="PANTHER" id="PTHR24100:SF146">
    <property type="entry name" value="BUTYROPHILIN SUBFAMILY 2 MEMBER A2"/>
    <property type="match status" value="1"/>
</dbReference>
<dbReference type="SUPFAM" id="SSF48726">
    <property type="entry name" value="Immunoglobulin"/>
    <property type="match status" value="2"/>
</dbReference>
<reference evidence="12" key="1">
    <citation type="thesis" date="2020" institute="ProQuest LLC" country="789 East Eisenhower Parkway, Ann Arbor, MI, USA">
        <title>Comparative Genomics and Chromosome Evolution.</title>
        <authorList>
            <person name="Mudd A.B."/>
        </authorList>
    </citation>
    <scope>NUCLEOTIDE SEQUENCE</scope>
    <source>
        <strain evidence="12">Female2</strain>
        <tissue evidence="12">Blood</tissue>
    </source>
</reference>
<dbReference type="GO" id="GO:0042110">
    <property type="term" value="P:T cell activation"/>
    <property type="evidence" value="ECO:0007669"/>
    <property type="project" value="UniProtKB-ARBA"/>
</dbReference>
<keyword evidence="13" id="KW-1185">Reference proteome</keyword>
<evidence type="ECO:0000256" key="9">
    <source>
        <dbReference type="ARBA" id="ARBA00023319"/>
    </source>
</evidence>
<dbReference type="InterPro" id="IPR001870">
    <property type="entry name" value="B30.2/SPRY"/>
</dbReference>
<name>A0A8T2JWY6_9PIPI</name>
<evidence type="ECO:0000313" key="13">
    <source>
        <dbReference type="Proteomes" id="UP000812440"/>
    </source>
</evidence>
<dbReference type="InterPro" id="IPR013783">
    <property type="entry name" value="Ig-like_fold"/>
</dbReference>
<dbReference type="GO" id="GO:0001817">
    <property type="term" value="P:regulation of cytokine production"/>
    <property type="evidence" value="ECO:0007669"/>
    <property type="project" value="TreeGrafter"/>
</dbReference>
<sequence length="343" mass="38917">MEIGIFRPGSSHFVHLYRGGKDESEGQMKEYEGRTELKKEDIKQGKVSIIIFNVVSFDEGTYRCYFQSKDYHDATGLNLIVSAAGSGPFLLIEDYYNEGIRAVCESNDWYPRPEVTWRDGSGNPLTPLMEEVQLNTKGLFNVITSINLNSNANVSCLISNTLIKEGRKSYIQISDTLYNRVNRCGVSRLIMIVTLDPATAHQNLTISTDGRSVTNQSPHEDVDDNMNRFDKIRGVLSSQSFHSGRHYCEFRAESALCSVGIARESAKRKGEIKMNSDDGIYGVRLWETSYIEHEVWGRIYVDCDTGILTVQLDVLDPVYVTFISHEKIFFFYEILMDCRISVS</sequence>
<dbReference type="GO" id="GO:0009897">
    <property type="term" value="C:external side of plasma membrane"/>
    <property type="evidence" value="ECO:0007669"/>
    <property type="project" value="TreeGrafter"/>
</dbReference>